<keyword evidence="10" id="KW-0560">Oxidoreductase</keyword>
<dbReference type="PANTHER" id="PTHR11011:SF60">
    <property type="entry name" value="FATTY ACYL-COA REDUCTASE-RELATED"/>
    <property type="match status" value="1"/>
</dbReference>
<dbReference type="InterPro" id="IPR026055">
    <property type="entry name" value="FAR"/>
</dbReference>
<dbReference type="InParanoid" id="A0A067R2Y2"/>
<keyword evidence="6 10" id="KW-1133">Transmembrane helix</keyword>
<protein>
    <recommendedName>
        <fullName evidence="10">Fatty acyl-CoA reductase</fullName>
        <ecNumber evidence="10">1.2.1.84</ecNumber>
    </recommendedName>
</protein>
<sequence length="500" mass="57597">MHLSEDRGTTVQEFYRGANVLITGGTGFMGKVLVEKLLRSCPHLSSIYLLVRSKKGKDVGLRMQEIFEDPLFEKLREVQPGFREKILPVEGDCSKPGLDLSPCDRQRIVDNVHIVFHMAATVRFDEKLQIATAINVVGTRELLLLCRDCPNIKVVVHVSTAFSHCHRTSIDEEFYDPPTTGERIVQLVEKLDDNTLTTITPKILGAWPNTYTYTKAIAEDIVRTVGKDLPVGVFRPSIILCTRSEPVPGWIDNLYGPTGAVACVGLGMIRTMHFKGKMVGDMVPCDMAVNALVTSAWHIHEQRRSGTGAIPVYNYVSSCENPISWGDYINKNIKYSWQVPFDNAVWMVTLTEVHVHSLYKLYALLIHLLPALIGDIALLILRQKPRFMKTYKKLHKFTDVISYFCTRQWKFSNQNVHHMWNKLSEDDRKIFDFNISNLNWDLYLRQGLMGLRTFVLKEDPKNLPQTIRKRYRLYWLHQCVKFFFFFIFLWLCWSAIISIF</sequence>
<dbReference type="SUPFAM" id="SSF51735">
    <property type="entry name" value="NAD(P)-binding Rossmann-fold domains"/>
    <property type="match status" value="1"/>
</dbReference>
<comment type="subcellular location">
    <subcellularLocation>
        <location evidence="1">Membrane</location>
        <topology evidence="1">Multi-pass membrane protein</topology>
    </subcellularLocation>
</comment>
<dbReference type="OMA" id="SAWHIHE"/>
<dbReference type="GO" id="GO:0005777">
    <property type="term" value="C:peroxisome"/>
    <property type="evidence" value="ECO:0007669"/>
    <property type="project" value="TreeGrafter"/>
</dbReference>
<evidence type="ECO:0000256" key="8">
    <source>
        <dbReference type="ARBA" id="ARBA00023136"/>
    </source>
</evidence>
<feature type="domain" description="Fatty acyl-CoA reductase C-terminal" evidence="11">
    <location>
        <begin position="367"/>
        <end position="458"/>
    </location>
</feature>
<dbReference type="Pfam" id="PF03015">
    <property type="entry name" value="Sterile"/>
    <property type="match status" value="1"/>
</dbReference>
<gene>
    <name evidence="13" type="ORF">L798_07838</name>
</gene>
<keyword evidence="14" id="KW-1185">Reference proteome</keyword>
<dbReference type="FunFam" id="3.40.50.720:FF:000143">
    <property type="entry name" value="Fatty acyl-CoA reductase"/>
    <property type="match status" value="1"/>
</dbReference>
<dbReference type="InterPro" id="IPR013120">
    <property type="entry name" value="FAR_NAD-bd"/>
</dbReference>
<dbReference type="Proteomes" id="UP000027135">
    <property type="component" value="Unassembled WGS sequence"/>
</dbReference>
<evidence type="ECO:0000259" key="12">
    <source>
        <dbReference type="Pfam" id="PF07993"/>
    </source>
</evidence>
<dbReference type="Gene3D" id="3.40.50.720">
    <property type="entry name" value="NAD(P)-binding Rossmann-like Domain"/>
    <property type="match status" value="1"/>
</dbReference>
<evidence type="ECO:0000256" key="2">
    <source>
        <dbReference type="ARBA" id="ARBA00005928"/>
    </source>
</evidence>
<dbReference type="eggNOG" id="KOG1221">
    <property type="taxonomic scope" value="Eukaryota"/>
</dbReference>
<evidence type="ECO:0000313" key="14">
    <source>
        <dbReference type="Proteomes" id="UP000027135"/>
    </source>
</evidence>
<keyword evidence="8 10" id="KW-0472">Membrane</keyword>
<evidence type="ECO:0000256" key="1">
    <source>
        <dbReference type="ARBA" id="ARBA00004141"/>
    </source>
</evidence>
<evidence type="ECO:0000259" key="11">
    <source>
        <dbReference type="Pfam" id="PF03015"/>
    </source>
</evidence>
<feature type="domain" description="Thioester reductase (TE)" evidence="12">
    <location>
        <begin position="22"/>
        <end position="291"/>
    </location>
</feature>
<reference evidence="13 14" key="1">
    <citation type="journal article" date="2014" name="Nat. Commun.">
        <title>Molecular traces of alternative social organization in a termite genome.</title>
        <authorList>
            <person name="Terrapon N."/>
            <person name="Li C."/>
            <person name="Robertson H.M."/>
            <person name="Ji L."/>
            <person name="Meng X."/>
            <person name="Booth W."/>
            <person name="Chen Z."/>
            <person name="Childers C.P."/>
            <person name="Glastad K.M."/>
            <person name="Gokhale K."/>
            <person name="Gowin J."/>
            <person name="Gronenberg W."/>
            <person name="Hermansen R.A."/>
            <person name="Hu H."/>
            <person name="Hunt B.G."/>
            <person name="Huylmans A.K."/>
            <person name="Khalil S.M."/>
            <person name="Mitchell R.D."/>
            <person name="Munoz-Torres M.C."/>
            <person name="Mustard J.A."/>
            <person name="Pan H."/>
            <person name="Reese J.T."/>
            <person name="Scharf M.E."/>
            <person name="Sun F."/>
            <person name="Vogel H."/>
            <person name="Xiao J."/>
            <person name="Yang W."/>
            <person name="Yang Z."/>
            <person name="Yang Z."/>
            <person name="Zhou J."/>
            <person name="Zhu J."/>
            <person name="Brent C.S."/>
            <person name="Elsik C.G."/>
            <person name="Goodisman M.A."/>
            <person name="Liberles D.A."/>
            <person name="Roe R.M."/>
            <person name="Vargo E.L."/>
            <person name="Vilcinskas A."/>
            <person name="Wang J."/>
            <person name="Bornberg-Bauer E."/>
            <person name="Korb J."/>
            <person name="Zhang G."/>
            <person name="Liebig J."/>
        </authorList>
    </citation>
    <scope>NUCLEOTIDE SEQUENCE [LARGE SCALE GENOMIC DNA]</scope>
    <source>
        <tissue evidence="13">Whole organism</tissue>
    </source>
</reference>
<keyword evidence="4 10" id="KW-0812">Transmembrane</keyword>
<name>A0A067R2Y2_ZOONE</name>
<dbReference type="GO" id="GO:0035336">
    <property type="term" value="P:long-chain fatty-acyl-CoA metabolic process"/>
    <property type="evidence" value="ECO:0007669"/>
    <property type="project" value="TreeGrafter"/>
</dbReference>
<dbReference type="AlphaFoldDB" id="A0A067R2Y2"/>
<keyword evidence="5 10" id="KW-0521">NADP</keyword>
<dbReference type="GO" id="GO:0102965">
    <property type="term" value="F:alcohol-forming long-chain fatty acyl-CoA reductase activity"/>
    <property type="evidence" value="ECO:0007669"/>
    <property type="project" value="UniProtKB-EC"/>
</dbReference>
<dbReference type="EMBL" id="KK852740">
    <property type="protein sequence ID" value="KDR17399.1"/>
    <property type="molecule type" value="Genomic_DNA"/>
</dbReference>
<evidence type="ECO:0000256" key="9">
    <source>
        <dbReference type="ARBA" id="ARBA00052530"/>
    </source>
</evidence>
<comment type="catalytic activity">
    <reaction evidence="9 10">
        <text>a long-chain fatty acyl-CoA + 2 NADPH + 2 H(+) = a long-chain primary fatty alcohol + 2 NADP(+) + CoA</text>
        <dbReference type="Rhea" id="RHEA:52716"/>
        <dbReference type="ChEBI" id="CHEBI:15378"/>
        <dbReference type="ChEBI" id="CHEBI:57287"/>
        <dbReference type="ChEBI" id="CHEBI:57783"/>
        <dbReference type="ChEBI" id="CHEBI:58349"/>
        <dbReference type="ChEBI" id="CHEBI:77396"/>
        <dbReference type="ChEBI" id="CHEBI:83139"/>
        <dbReference type="EC" id="1.2.1.84"/>
    </reaction>
</comment>
<dbReference type="InterPro" id="IPR033640">
    <property type="entry name" value="FAR_C"/>
</dbReference>
<evidence type="ECO:0000256" key="5">
    <source>
        <dbReference type="ARBA" id="ARBA00022857"/>
    </source>
</evidence>
<keyword evidence="7 10" id="KW-0443">Lipid metabolism</keyword>
<dbReference type="GO" id="GO:0016020">
    <property type="term" value="C:membrane"/>
    <property type="evidence" value="ECO:0007669"/>
    <property type="project" value="UniProtKB-SubCell"/>
</dbReference>
<dbReference type="FunCoup" id="A0A067R2Y2">
    <property type="interactions" value="55"/>
</dbReference>
<dbReference type="CDD" id="cd05236">
    <property type="entry name" value="FAR-N_SDR_e"/>
    <property type="match status" value="1"/>
</dbReference>
<feature type="transmembrane region" description="Helical" evidence="10">
    <location>
        <begin position="479"/>
        <end position="499"/>
    </location>
</feature>
<comment type="function">
    <text evidence="10">Catalyzes the reduction of fatty acyl-CoA to fatty alcohols.</text>
</comment>
<accession>A0A067R2Y2</accession>
<dbReference type="EC" id="1.2.1.84" evidence="10"/>
<dbReference type="Pfam" id="PF07993">
    <property type="entry name" value="NAD_binding_4"/>
    <property type="match status" value="1"/>
</dbReference>
<proteinExistence type="inferred from homology"/>
<evidence type="ECO:0000313" key="13">
    <source>
        <dbReference type="EMBL" id="KDR17399.1"/>
    </source>
</evidence>
<evidence type="ECO:0000256" key="10">
    <source>
        <dbReference type="RuleBase" id="RU363097"/>
    </source>
</evidence>
<evidence type="ECO:0000256" key="6">
    <source>
        <dbReference type="ARBA" id="ARBA00022989"/>
    </source>
</evidence>
<dbReference type="InterPro" id="IPR036291">
    <property type="entry name" value="NAD(P)-bd_dom_sf"/>
</dbReference>
<organism evidence="13 14">
    <name type="scientific">Zootermopsis nevadensis</name>
    <name type="common">Dampwood termite</name>
    <dbReference type="NCBI Taxonomy" id="136037"/>
    <lineage>
        <taxon>Eukaryota</taxon>
        <taxon>Metazoa</taxon>
        <taxon>Ecdysozoa</taxon>
        <taxon>Arthropoda</taxon>
        <taxon>Hexapoda</taxon>
        <taxon>Insecta</taxon>
        <taxon>Pterygota</taxon>
        <taxon>Neoptera</taxon>
        <taxon>Polyneoptera</taxon>
        <taxon>Dictyoptera</taxon>
        <taxon>Blattodea</taxon>
        <taxon>Blattoidea</taxon>
        <taxon>Termitoidae</taxon>
        <taxon>Termopsidae</taxon>
        <taxon>Zootermopsis</taxon>
    </lineage>
</organism>
<dbReference type="PANTHER" id="PTHR11011">
    <property type="entry name" value="MALE STERILITY PROTEIN 2-RELATED"/>
    <property type="match status" value="1"/>
</dbReference>
<dbReference type="CDD" id="cd09071">
    <property type="entry name" value="FAR_C"/>
    <property type="match status" value="1"/>
</dbReference>
<dbReference type="GO" id="GO:0080019">
    <property type="term" value="F:alcohol-forming very long-chain fatty acyl-CoA reductase activity"/>
    <property type="evidence" value="ECO:0007669"/>
    <property type="project" value="InterPro"/>
</dbReference>
<keyword evidence="3 10" id="KW-0444">Lipid biosynthesis</keyword>
<comment type="similarity">
    <text evidence="2 10">Belongs to the fatty acyl-CoA reductase family.</text>
</comment>
<evidence type="ECO:0000256" key="4">
    <source>
        <dbReference type="ARBA" id="ARBA00022692"/>
    </source>
</evidence>
<evidence type="ECO:0000256" key="3">
    <source>
        <dbReference type="ARBA" id="ARBA00022516"/>
    </source>
</evidence>
<evidence type="ECO:0000256" key="7">
    <source>
        <dbReference type="ARBA" id="ARBA00023098"/>
    </source>
</evidence>
<feature type="transmembrane region" description="Helical" evidence="10">
    <location>
        <begin position="361"/>
        <end position="381"/>
    </location>
</feature>